<evidence type="ECO:0000256" key="1">
    <source>
        <dbReference type="SAM" id="Phobius"/>
    </source>
</evidence>
<dbReference type="Proteomes" id="UP001279734">
    <property type="component" value="Unassembled WGS sequence"/>
</dbReference>
<dbReference type="Pfam" id="PF19160">
    <property type="entry name" value="SPARK"/>
    <property type="match status" value="1"/>
</dbReference>
<keyword evidence="5" id="KW-1185">Reference proteome</keyword>
<feature type="transmembrane region" description="Helical" evidence="1">
    <location>
        <begin position="6"/>
        <end position="24"/>
    </location>
</feature>
<organism evidence="4 5">
    <name type="scientific">Nepenthes gracilis</name>
    <name type="common">Slender pitcher plant</name>
    <dbReference type="NCBI Taxonomy" id="150966"/>
    <lineage>
        <taxon>Eukaryota</taxon>
        <taxon>Viridiplantae</taxon>
        <taxon>Streptophyta</taxon>
        <taxon>Embryophyta</taxon>
        <taxon>Tracheophyta</taxon>
        <taxon>Spermatophyta</taxon>
        <taxon>Magnoliopsida</taxon>
        <taxon>eudicotyledons</taxon>
        <taxon>Gunneridae</taxon>
        <taxon>Pentapetalae</taxon>
        <taxon>Caryophyllales</taxon>
        <taxon>Nepenthaceae</taxon>
        <taxon>Nepenthes</taxon>
    </lineage>
</organism>
<dbReference type="InterPro" id="IPR043891">
    <property type="entry name" value="SPARK"/>
</dbReference>
<gene>
    <name evidence="4" type="ORF">Nepgr_017630</name>
</gene>
<evidence type="ECO:0000313" key="4">
    <source>
        <dbReference type="EMBL" id="GMH15789.1"/>
    </source>
</evidence>
<keyword evidence="1" id="KW-1133">Transmembrane helix</keyword>
<dbReference type="GO" id="GO:0005886">
    <property type="term" value="C:plasma membrane"/>
    <property type="evidence" value="ECO:0007669"/>
    <property type="project" value="TreeGrafter"/>
</dbReference>
<feature type="domain" description="SPARK" evidence="2">
    <location>
        <begin position="81"/>
        <end position="232"/>
    </location>
</feature>
<reference evidence="4" key="1">
    <citation type="submission" date="2023-05" db="EMBL/GenBank/DDBJ databases">
        <title>Nepenthes gracilis genome sequencing.</title>
        <authorList>
            <person name="Fukushima K."/>
        </authorList>
    </citation>
    <scope>NUCLEOTIDE SEQUENCE</scope>
    <source>
        <strain evidence="4">SING2019-196</strain>
    </source>
</reference>
<dbReference type="PANTHER" id="PTHR33831">
    <property type="entry name" value="GPI-ANCHORED PROTEIN"/>
    <property type="match status" value="1"/>
</dbReference>
<dbReference type="AlphaFoldDB" id="A0AAD3SS00"/>
<feature type="transmembrane region" description="Helical" evidence="1">
    <location>
        <begin position="430"/>
        <end position="448"/>
    </location>
</feature>
<dbReference type="EMBL" id="BSYO01000015">
    <property type="protein sequence ID" value="GMH15789.1"/>
    <property type="molecule type" value="Genomic_DNA"/>
</dbReference>
<dbReference type="PANTHER" id="PTHR33831:SF5">
    <property type="entry name" value="OS07G0102300 PROTEIN"/>
    <property type="match status" value="1"/>
</dbReference>
<keyword evidence="1" id="KW-0812">Transmembrane</keyword>
<evidence type="ECO:0008006" key="6">
    <source>
        <dbReference type="Google" id="ProtNLM"/>
    </source>
</evidence>
<accession>A0AAD3SS00</accession>
<evidence type="ECO:0000259" key="2">
    <source>
        <dbReference type="Pfam" id="PF19160"/>
    </source>
</evidence>
<evidence type="ECO:0000313" key="5">
    <source>
        <dbReference type="Proteomes" id="UP001279734"/>
    </source>
</evidence>
<dbReference type="InterPro" id="IPR040336">
    <property type="entry name" value="At1g61900-like"/>
</dbReference>
<protein>
    <recommendedName>
        <fullName evidence="6">SPARK domain-containing protein</fullName>
    </recommendedName>
</protein>
<proteinExistence type="predicted"/>
<feature type="domain" description="At1g61900-like C-terminal" evidence="3">
    <location>
        <begin position="276"/>
        <end position="349"/>
    </location>
</feature>
<evidence type="ECO:0000259" key="3">
    <source>
        <dbReference type="Pfam" id="PF26584"/>
    </source>
</evidence>
<sequence length="449" mass="48865">MGDHSFFNELNFFLLGLLIILVYVDKSCCTPLTYLKASSVDKTNDDFFPIISPEKAPQPLMPFLAPSPLTPFTNFTVPKLSGLCPLNFTEAETMMTLTSTDCLALLAPYLANVVCCPQLEATLVILIGQSTKNTGVLALNMSLAKHCLSDFEQVLVSQGANDNLNGICKVRSSNLTEGSCPVKDVHDFENTVNSSTLFAACGKIDAVNECCTQVCQNAILDAAQKIASKVDHLKSAHVSTRIADCRNIVLRWLAYRLDASRAKEVLRGLSNCNVNKGCPLALPDTRNVTKECGNGIRNKTACCRAMQRYVTHLESQSFTTNLQALNCAASLGMKLQSENVTNNIYNLCHIGLKQFSLQAGTQESGCLLQSLPSDVIFDQFSGISFLCDLNDNIPAPWPSPNQIPASSCNKTVKIPALPAAATSSQPRFRIEAFSFYLIFGLSIVLMILH</sequence>
<keyword evidence="1" id="KW-0472">Membrane</keyword>
<name>A0AAD3SS00_NEPGR</name>
<dbReference type="InterPro" id="IPR059003">
    <property type="entry name" value="At1g61900_C"/>
</dbReference>
<dbReference type="Pfam" id="PF26584">
    <property type="entry name" value="At1g61900"/>
    <property type="match status" value="1"/>
</dbReference>
<comment type="caution">
    <text evidence="4">The sequence shown here is derived from an EMBL/GenBank/DDBJ whole genome shotgun (WGS) entry which is preliminary data.</text>
</comment>